<comment type="subcellular location">
    <subcellularLocation>
        <location evidence="2 9">Cell membrane</location>
        <topology evidence="2 9">Multi-pass membrane protein</topology>
    </subcellularLocation>
</comment>
<reference evidence="11 12" key="1">
    <citation type="submission" date="2016-10" db="EMBL/GenBank/DDBJ databases">
        <authorList>
            <person name="de Groot N.N."/>
        </authorList>
    </citation>
    <scope>NUCLEOTIDE SEQUENCE [LARGE SCALE GENOMIC DNA]</scope>
    <source>
        <strain evidence="11 12">CGMCC 4.5727</strain>
    </source>
</reference>
<feature type="transmembrane region" description="Helical" evidence="9">
    <location>
        <begin position="155"/>
        <end position="173"/>
    </location>
</feature>
<keyword evidence="4" id="KW-0813">Transport</keyword>
<keyword evidence="12" id="KW-1185">Reference proteome</keyword>
<sequence>MGAPVVTQDAPALPPPRLKGRGTPLRERFFRLGLWASLAVGVVFLAGLLLYVVVEAWPRLDSRIWSNFPDIIDPTNAGAQSAIMGTLWVIAFTAVYCLPTGILAAIYLEEYADPDRWWNKVIEINIQNLAAVPSIVYGILGLGVISRGLGFGQTVLTASLTLSLLVLPIVIIASREAIRAVPQSIRQASLALGATQWQTIWRQVLPAAVPGMATGSILALSRAIGEAAPLLLLGGLTFITFNPTGIQSEFTVLPIQIFNWISQSRAEFVALASAAIVILLVILLAMNSLAIWLRNRYARRW</sequence>
<dbReference type="Pfam" id="PF00528">
    <property type="entry name" value="BPD_transp_1"/>
    <property type="match status" value="1"/>
</dbReference>
<evidence type="ECO:0000313" key="11">
    <source>
        <dbReference type="EMBL" id="SDJ75041.1"/>
    </source>
</evidence>
<dbReference type="OrthoDB" id="9785113at2"/>
<dbReference type="AlphaFoldDB" id="A0A1G8W9S2"/>
<dbReference type="RefSeq" id="WP_093608096.1">
    <property type="nucleotide sequence ID" value="NZ_FNFF01000002.1"/>
</dbReference>
<evidence type="ECO:0000256" key="5">
    <source>
        <dbReference type="ARBA" id="ARBA00022475"/>
    </source>
</evidence>
<dbReference type="PANTHER" id="PTHR43470">
    <property type="entry name" value="PHOSPHATE TRANSPORT SYSTEM PERMEASE PROTEIN PSTA-RELATED"/>
    <property type="match status" value="1"/>
</dbReference>
<evidence type="ECO:0000256" key="4">
    <source>
        <dbReference type="ARBA" id="ARBA00022448"/>
    </source>
</evidence>
<gene>
    <name evidence="11" type="ORF">SAMN05421806_102327</name>
</gene>
<accession>A0A1G8W9S2</accession>
<comment type="caution">
    <text evidence="9">Lacks conserved residue(s) required for the propagation of feature annotation.</text>
</comment>
<dbReference type="InterPro" id="IPR035906">
    <property type="entry name" value="MetI-like_sf"/>
</dbReference>
<dbReference type="SUPFAM" id="SSF161098">
    <property type="entry name" value="MetI-like"/>
    <property type="match status" value="1"/>
</dbReference>
<proteinExistence type="inferred from homology"/>
<dbReference type="STRING" id="417292.SAMN05421806_102327"/>
<dbReference type="InterPro" id="IPR000515">
    <property type="entry name" value="MetI-like"/>
</dbReference>
<dbReference type="PROSITE" id="PS50928">
    <property type="entry name" value="ABC_TM1"/>
    <property type="match status" value="1"/>
</dbReference>
<keyword evidence="8 9" id="KW-0472">Membrane</keyword>
<dbReference type="InterPro" id="IPR005672">
    <property type="entry name" value="Phosphate_PstA"/>
</dbReference>
<keyword evidence="5 9" id="KW-1003">Cell membrane</keyword>
<name>A0A1G8W9S2_9ACTN</name>
<evidence type="ECO:0000256" key="3">
    <source>
        <dbReference type="ARBA" id="ARBA00007069"/>
    </source>
</evidence>
<dbReference type="Gene3D" id="1.10.3720.10">
    <property type="entry name" value="MetI-like"/>
    <property type="match status" value="1"/>
</dbReference>
<feature type="transmembrane region" description="Helical" evidence="9">
    <location>
        <begin position="29"/>
        <end position="54"/>
    </location>
</feature>
<evidence type="ECO:0000256" key="2">
    <source>
        <dbReference type="ARBA" id="ARBA00004651"/>
    </source>
</evidence>
<protein>
    <recommendedName>
        <fullName evidence="9">Phosphate transport system permease protein PstA</fullName>
    </recommendedName>
</protein>
<keyword evidence="6 9" id="KW-0812">Transmembrane</keyword>
<comment type="similarity">
    <text evidence="3 9">Belongs to the binding-protein-dependent transport system permease family. CysTW subfamily.</text>
</comment>
<evidence type="ECO:0000256" key="8">
    <source>
        <dbReference type="ARBA" id="ARBA00023136"/>
    </source>
</evidence>
<evidence type="ECO:0000259" key="10">
    <source>
        <dbReference type="PROSITE" id="PS50928"/>
    </source>
</evidence>
<dbReference type="Proteomes" id="UP000199155">
    <property type="component" value="Unassembled WGS sequence"/>
</dbReference>
<comment type="function">
    <text evidence="1">Part of the binding-protein-dependent transport system for phosphate; probably responsible for the translocation of the substrate across the membrane.</text>
</comment>
<feature type="transmembrane region" description="Helical" evidence="9">
    <location>
        <begin position="129"/>
        <end position="149"/>
    </location>
</feature>
<dbReference type="CDD" id="cd06261">
    <property type="entry name" value="TM_PBP2"/>
    <property type="match status" value="1"/>
</dbReference>
<evidence type="ECO:0000256" key="7">
    <source>
        <dbReference type="ARBA" id="ARBA00022989"/>
    </source>
</evidence>
<keyword evidence="7 9" id="KW-1133">Transmembrane helix</keyword>
<organism evidence="11 12">
    <name type="scientific">Streptomyces indicus</name>
    <dbReference type="NCBI Taxonomy" id="417292"/>
    <lineage>
        <taxon>Bacteria</taxon>
        <taxon>Bacillati</taxon>
        <taxon>Actinomycetota</taxon>
        <taxon>Actinomycetes</taxon>
        <taxon>Kitasatosporales</taxon>
        <taxon>Streptomycetaceae</taxon>
        <taxon>Streptomyces</taxon>
    </lineage>
</organism>
<dbReference type="NCBIfam" id="TIGR00974">
    <property type="entry name" value="3a0107s02c"/>
    <property type="match status" value="1"/>
</dbReference>
<evidence type="ECO:0000256" key="1">
    <source>
        <dbReference type="ARBA" id="ARBA00003510"/>
    </source>
</evidence>
<dbReference type="PANTHER" id="PTHR43470:SF5">
    <property type="entry name" value="PHOSPHATE TRANSPORT SYSTEM PERMEASE PROTEIN PSTA"/>
    <property type="match status" value="1"/>
</dbReference>
<feature type="transmembrane region" description="Helical" evidence="9">
    <location>
        <begin position="87"/>
        <end position="108"/>
    </location>
</feature>
<evidence type="ECO:0000256" key="6">
    <source>
        <dbReference type="ARBA" id="ARBA00022692"/>
    </source>
</evidence>
<evidence type="ECO:0000256" key="9">
    <source>
        <dbReference type="RuleBase" id="RU363043"/>
    </source>
</evidence>
<dbReference type="EMBL" id="FNFF01000002">
    <property type="protein sequence ID" value="SDJ75041.1"/>
    <property type="molecule type" value="Genomic_DNA"/>
</dbReference>
<dbReference type="GO" id="GO:0005315">
    <property type="term" value="F:phosphate transmembrane transporter activity"/>
    <property type="evidence" value="ECO:0007669"/>
    <property type="project" value="InterPro"/>
</dbReference>
<dbReference type="GO" id="GO:0035435">
    <property type="term" value="P:phosphate ion transmembrane transport"/>
    <property type="evidence" value="ECO:0007669"/>
    <property type="project" value="InterPro"/>
</dbReference>
<evidence type="ECO:0000313" key="12">
    <source>
        <dbReference type="Proteomes" id="UP000199155"/>
    </source>
</evidence>
<dbReference type="GO" id="GO:0005886">
    <property type="term" value="C:plasma membrane"/>
    <property type="evidence" value="ECO:0007669"/>
    <property type="project" value="UniProtKB-SubCell"/>
</dbReference>
<feature type="domain" description="ABC transmembrane type-1" evidence="10">
    <location>
        <begin position="83"/>
        <end position="290"/>
    </location>
</feature>
<feature type="transmembrane region" description="Helical" evidence="9">
    <location>
        <begin position="268"/>
        <end position="293"/>
    </location>
</feature>